<comment type="caution">
    <text evidence="2">The sequence shown here is derived from an EMBL/GenBank/DDBJ whole genome shotgun (WGS) entry which is preliminary data.</text>
</comment>
<organism evidence="2 3">
    <name type="scientific">Entotheonella factor</name>
    <dbReference type="NCBI Taxonomy" id="1429438"/>
    <lineage>
        <taxon>Bacteria</taxon>
        <taxon>Pseudomonadati</taxon>
        <taxon>Nitrospinota/Tectimicrobiota group</taxon>
        <taxon>Candidatus Tectimicrobiota</taxon>
        <taxon>Candidatus Entotheonellia</taxon>
        <taxon>Candidatus Entotheonellales</taxon>
        <taxon>Candidatus Entotheonellaceae</taxon>
        <taxon>Candidatus Entotheonella</taxon>
    </lineage>
</organism>
<keyword evidence="1" id="KW-1133">Transmembrane helix</keyword>
<accession>W4L1R4</accession>
<gene>
    <name evidence="2" type="ORF">ETSY1_45865</name>
</gene>
<dbReference type="HOGENOM" id="CLU_2297408_0_0_7"/>
<keyword evidence="1" id="KW-0812">Transmembrane</keyword>
<reference evidence="2 3" key="1">
    <citation type="journal article" date="2014" name="Nature">
        <title>An environmental bacterial taxon with a large and distinct metabolic repertoire.</title>
        <authorList>
            <person name="Wilson M.C."/>
            <person name="Mori T."/>
            <person name="Ruckert C."/>
            <person name="Uria A.R."/>
            <person name="Helf M.J."/>
            <person name="Takada K."/>
            <person name="Gernert C."/>
            <person name="Steffens U.A."/>
            <person name="Heycke N."/>
            <person name="Schmitt S."/>
            <person name="Rinke C."/>
            <person name="Helfrich E.J."/>
            <person name="Brachmann A.O."/>
            <person name="Gurgui C."/>
            <person name="Wakimoto T."/>
            <person name="Kracht M."/>
            <person name="Crusemann M."/>
            <person name="Hentschel U."/>
            <person name="Abe I."/>
            <person name="Matsunaga S."/>
            <person name="Kalinowski J."/>
            <person name="Takeyama H."/>
            <person name="Piel J."/>
        </authorList>
    </citation>
    <scope>NUCLEOTIDE SEQUENCE [LARGE SCALE GENOMIC DNA]</scope>
    <source>
        <strain evidence="3">TSY1</strain>
    </source>
</reference>
<feature type="non-terminal residue" evidence="2">
    <location>
        <position position="1"/>
    </location>
</feature>
<keyword evidence="3" id="KW-1185">Reference proteome</keyword>
<protein>
    <recommendedName>
        <fullName evidence="4">t-SNARE coiled-coil homology domain-containing protein</fullName>
    </recommendedName>
</protein>
<dbReference type="EMBL" id="AZHW01001775">
    <property type="protein sequence ID" value="ETW91972.1"/>
    <property type="molecule type" value="Genomic_DNA"/>
</dbReference>
<keyword evidence="1" id="KW-0472">Membrane</keyword>
<evidence type="ECO:0008006" key="4">
    <source>
        <dbReference type="Google" id="ProtNLM"/>
    </source>
</evidence>
<evidence type="ECO:0000256" key="1">
    <source>
        <dbReference type="SAM" id="Phobius"/>
    </source>
</evidence>
<proteinExistence type="predicted"/>
<dbReference type="Proteomes" id="UP000019141">
    <property type="component" value="Unassembled WGS sequence"/>
</dbReference>
<name>W4L1R4_ENTF1</name>
<dbReference type="AlphaFoldDB" id="W4L1R4"/>
<evidence type="ECO:0000313" key="3">
    <source>
        <dbReference type="Proteomes" id="UP000019141"/>
    </source>
</evidence>
<sequence length="100" mass="11997">DQRHNDLLTMIDQRFAQADQRHNDLLRVLEQRFSQIDQRVDQIERRMEQGFNDQRQDSRELRQQMQVFQTNTQRQLWVIVMVVSAAIVTGVVKLVFFPTP</sequence>
<feature type="transmembrane region" description="Helical" evidence="1">
    <location>
        <begin position="76"/>
        <end position="97"/>
    </location>
</feature>
<evidence type="ECO:0000313" key="2">
    <source>
        <dbReference type="EMBL" id="ETW91972.1"/>
    </source>
</evidence>